<evidence type="ECO:0000256" key="2">
    <source>
        <dbReference type="SAM" id="Phobius"/>
    </source>
</evidence>
<protein>
    <submittedName>
        <fullName evidence="3">Uncharacterized protein</fullName>
    </submittedName>
</protein>
<dbReference type="RefSeq" id="WP_014797959.1">
    <property type="nucleotide sequence ID" value="NC_018018.1"/>
</dbReference>
<dbReference type="AlphaFoldDB" id="I4AKM7"/>
<organism evidence="3 4">
    <name type="scientific">Bernardetia litoralis (strain ATCC 23117 / DSM 6794 / NBRC 15988 / NCIMB 1366 / Fx l1 / Sio-4)</name>
    <name type="common">Flexibacter litoralis</name>
    <dbReference type="NCBI Taxonomy" id="880071"/>
    <lineage>
        <taxon>Bacteria</taxon>
        <taxon>Pseudomonadati</taxon>
        <taxon>Bacteroidota</taxon>
        <taxon>Cytophagia</taxon>
        <taxon>Cytophagales</taxon>
        <taxon>Bernardetiaceae</taxon>
        <taxon>Bernardetia</taxon>
    </lineage>
</organism>
<name>I4AKM7_BERLS</name>
<feature type="transmembrane region" description="Helical" evidence="2">
    <location>
        <begin position="20"/>
        <end position="45"/>
    </location>
</feature>
<proteinExistence type="predicted"/>
<dbReference type="STRING" id="880071.Fleli_2130"/>
<evidence type="ECO:0000256" key="1">
    <source>
        <dbReference type="SAM" id="Coils"/>
    </source>
</evidence>
<sequence length="157" mass="18460">MENLNSFWEKLLKLMEDDQLSWFVYGLIIVFIGLLIALLKVVFTADKSEKLAYRRWRNGLWGEEYLTQLKTMTESTQQTIEALRTEISDREEDSIQRLRQAESLEEQITERQRIIEELETQNKPPFSVSTFFIGFTVGIILLGSAFGILYFLQIIHF</sequence>
<gene>
    <name evidence="3" type="ordered locus">Fleli_2130</name>
</gene>
<dbReference type="PATRIC" id="fig|880071.3.peg.2117"/>
<dbReference type="KEGG" id="fli:Fleli_2130"/>
<feature type="coiled-coil region" evidence="1">
    <location>
        <begin position="66"/>
        <end position="121"/>
    </location>
</feature>
<reference evidence="4" key="1">
    <citation type="submission" date="2012-06" db="EMBL/GenBank/DDBJ databases">
        <title>The complete genome of Flexibacter litoralis DSM 6794.</title>
        <authorList>
            <person name="Lucas S."/>
            <person name="Copeland A."/>
            <person name="Lapidus A."/>
            <person name="Glavina del Rio T."/>
            <person name="Dalin E."/>
            <person name="Tice H."/>
            <person name="Bruce D."/>
            <person name="Goodwin L."/>
            <person name="Pitluck S."/>
            <person name="Peters L."/>
            <person name="Ovchinnikova G."/>
            <person name="Lu M."/>
            <person name="Kyrpides N."/>
            <person name="Mavromatis K."/>
            <person name="Ivanova N."/>
            <person name="Brettin T."/>
            <person name="Detter J.C."/>
            <person name="Han C."/>
            <person name="Larimer F."/>
            <person name="Land M."/>
            <person name="Hauser L."/>
            <person name="Markowitz V."/>
            <person name="Cheng J.-F."/>
            <person name="Hugenholtz P."/>
            <person name="Woyke T."/>
            <person name="Wu D."/>
            <person name="Spring S."/>
            <person name="Lang E."/>
            <person name="Kopitz M."/>
            <person name="Brambilla E."/>
            <person name="Klenk H.-P."/>
            <person name="Eisen J.A."/>
        </authorList>
    </citation>
    <scope>NUCLEOTIDE SEQUENCE [LARGE SCALE GENOMIC DNA]</scope>
    <source>
        <strain evidence="4">ATCC 23117 / DSM 6794 / NBRC 15988 / NCIMB 1366 / Sio-4</strain>
    </source>
</reference>
<accession>I4AKM7</accession>
<dbReference type="Proteomes" id="UP000006054">
    <property type="component" value="Chromosome"/>
</dbReference>
<keyword evidence="4" id="KW-1185">Reference proteome</keyword>
<keyword evidence="2" id="KW-1133">Transmembrane helix</keyword>
<keyword evidence="2" id="KW-0812">Transmembrane</keyword>
<dbReference type="HOGENOM" id="CLU_1675315_0_0_10"/>
<evidence type="ECO:0000313" key="3">
    <source>
        <dbReference type="EMBL" id="AFM04512.1"/>
    </source>
</evidence>
<keyword evidence="2" id="KW-0472">Membrane</keyword>
<feature type="transmembrane region" description="Helical" evidence="2">
    <location>
        <begin position="131"/>
        <end position="152"/>
    </location>
</feature>
<evidence type="ECO:0000313" key="4">
    <source>
        <dbReference type="Proteomes" id="UP000006054"/>
    </source>
</evidence>
<keyword evidence="1" id="KW-0175">Coiled coil</keyword>
<dbReference type="EMBL" id="CP003345">
    <property type="protein sequence ID" value="AFM04512.1"/>
    <property type="molecule type" value="Genomic_DNA"/>
</dbReference>